<protein>
    <submittedName>
        <fullName evidence="2">Uncharacterized protein</fullName>
    </submittedName>
</protein>
<reference evidence="2 3" key="1">
    <citation type="submission" date="2022-05" db="EMBL/GenBank/DDBJ databases">
        <authorList>
            <consortium name="Genoscope - CEA"/>
            <person name="William W."/>
        </authorList>
    </citation>
    <scope>NUCLEOTIDE SEQUENCE [LARGE SCALE GENOMIC DNA]</scope>
</reference>
<name>A0ABN8Q1P7_9CNID</name>
<evidence type="ECO:0000256" key="1">
    <source>
        <dbReference type="SAM" id="MobiDB-lite"/>
    </source>
</evidence>
<proteinExistence type="predicted"/>
<keyword evidence="3" id="KW-1185">Reference proteome</keyword>
<sequence length="173" mass="19585">MTKFDPEGLESRGKVGQKKRHRGPTGTFTSLGPNHTYSGDGHDKLMDFMNNAFPLAFMVYKMFLEMDIFREMIWNSHRVRAQKEAQMPKGIPNHLYSFPKTYGAQECGLPLTQEALNEVAKVSCVMTVGEDFLPAAVRTECERIIPDVDGIRPTDTADTFLFLKANYNQEQST</sequence>
<gene>
    <name evidence="2" type="ORF">PLOB_00049473</name>
</gene>
<feature type="compositionally biased region" description="Basic and acidic residues" evidence="1">
    <location>
        <begin position="1"/>
        <end position="13"/>
    </location>
</feature>
<comment type="caution">
    <text evidence="2">The sequence shown here is derived from an EMBL/GenBank/DDBJ whole genome shotgun (WGS) entry which is preliminary data.</text>
</comment>
<evidence type="ECO:0000313" key="2">
    <source>
        <dbReference type="EMBL" id="CAH3153187.1"/>
    </source>
</evidence>
<dbReference type="EMBL" id="CALNXK010000096">
    <property type="protein sequence ID" value="CAH3153187.1"/>
    <property type="molecule type" value="Genomic_DNA"/>
</dbReference>
<feature type="region of interest" description="Disordered" evidence="1">
    <location>
        <begin position="1"/>
        <end position="34"/>
    </location>
</feature>
<accession>A0ABN8Q1P7</accession>
<organism evidence="2 3">
    <name type="scientific">Porites lobata</name>
    <dbReference type="NCBI Taxonomy" id="104759"/>
    <lineage>
        <taxon>Eukaryota</taxon>
        <taxon>Metazoa</taxon>
        <taxon>Cnidaria</taxon>
        <taxon>Anthozoa</taxon>
        <taxon>Hexacorallia</taxon>
        <taxon>Scleractinia</taxon>
        <taxon>Fungiina</taxon>
        <taxon>Poritidae</taxon>
        <taxon>Porites</taxon>
    </lineage>
</organism>
<evidence type="ECO:0000313" key="3">
    <source>
        <dbReference type="Proteomes" id="UP001159405"/>
    </source>
</evidence>
<dbReference type="Proteomes" id="UP001159405">
    <property type="component" value="Unassembled WGS sequence"/>
</dbReference>